<organism evidence="2 3">
    <name type="scientific">Algibacter lectus</name>
    <dbReference type="NCBI Taxonomy" id="221126"/>
    <lineage>
        <taxon>Bacteria</taxon>
        <taxon>Pseudomonadati</taxon>
        <taxon>Bacteroidota</taxon>
        <taxon>Flavobacteriia</taxon>
        <taxon>Flavobacteriales</taxon>
        <taxon>Flavobacteriaceae</taxon>
        <taxon>Algibacter</taxon>
    </lineage>
</organism>
<evidence type="ECO:0000256" key="1">
    <source>
        <dbReference type="SAM" id="Phobius"/>
    </source>
</evidence>
<proteinExistence type="predicted"/>
<feature type="transmembrane region" description="Helical" evidence="1">
    <location>
        <begin position="12"/>
        <end position="32"/>
    </location>
</feature>
<gene>
    <name evidence="2" type="ORF">JCM19274_551</name>
</gene>
<dbReference type="Proteomes" id="UP000029643">
    <property type="component" value="Unassembled WGS sequence"/>
</dbReference>
<comment type="caution">
    <text evidence="2">The sequence shown here is derived from an EMBL/GenBank/DDBJ whole genome shotgun (WGS) entry which is preliminary data.</text>
</comment>
<keyword evidence="1" id="KW-0472">Membrane</keyword>
<protein>
    <submittedName>
        <fullName evidence="2">Uncharacterized protein</fullName>
    </submittedName>
</protein>
<dbReference type="STRING" id="221126.SAMN04489722_1183"/>
<accession>A0A090X7B5</accession>
<reference evidence="2 3" key="1">
    <citation type="journal article" date="2014" name="Genome Announc.">
        <title>Draft Genome Sequences of Marine Flavobacterium Algibacter lectus Strains SS8 and NR4.</title>
        <authorList>
            <person name="Takatani N."/>
            <person name="Nakanishi M."/>
            <person name="Meirelles P."/>
            <person name="Mino S."/>
            <person name="Suda W."/>
            <person name="Oshima K."/>
            <person name="Hattori M."/>
            <person name="Ohkuma M."/>
            <person name="Hosokawa M."/>
            <person name="Miyashita K."/>
            <person name="Thompson F.L."/>
            <person name="Niwa A."/>
            <person name="Sawabe T."/>
            <person name="Sawabe T."/>
        </authorList>
    </citation>
    <scope>NUCLEOTIDE SEQUENCE [LARGE SCALE GENOMIC DNA]</scope>
    <source>
        <strain evidence="3">JCM19274</strain>
    </source>
</reference>
<evidence type="ECO:0000313" key="3">
    <source>
        <dbReference type="Proteomes" id="UP000029643"/>
    </source>
</evidence>
<sequence length="191" mass="22289">MKIKNIRLKIFVSIMILLSFLYFLFINTDLFLPSTKEVENSNQLKTEIVNEIASSLSNNDTLYLATKREYGVCGNDSRFDGTTTFPERIQKIKHLLDNPFYLDLSKDFEMSNSLNGSTIIVGIIFDDNFISEKYNFEIISDSSNQKKELYEVKDISIKKDTVIIYSYSLHKSENDKVKMEFIKVDSKWKRK</sequence>
<name>A0A090X7B5_9FLAO</name>
<evidence type="ECO:0000313" key="2">
    <source>
        <dbReference type="EMBL" id="GAL82742.1"/>
    </source>
</evidence>
<dbReference type="RefSeq" id="WP_152596471.1">
    <property type="nucleotide sequence ID" value="NZ_BBNU01000048.1"/>
</dbReference>
<dbReference type="AlphaFoldDB" id="A0A090X7B5"/>
<keyword evidence="1" id="KW-1133">Transmembrane helix</keyword>
<dbReference type="EMBL" id="BBNU01000048">
    <property type="protein sequence ID" value="GAL82742.1"/>
    <property type="molecule type" value="Genomic_DNA"/>
</dbReference>
<keyword evidence="1" id="KW-0812">Transmembrane</keyword>